<evidence type="ECO:0000313" key="3">
    <source>
        <dbReference type="Proteomes" id="UP000011115"/>
    </source>
</evidence>
<evidence type="ECO:0000313" key="2">
    <source>
        <dbReference type="EnsemblPlants" id="PGSC0003DMT400090438"/>
    </source>
</evidence>
<name>M1DKE0_SOLTU</name>
<evidence type="ECO:0008006" key="4">
    <source>
        <dbReference type="Google" id="ProtNLM"/>
    </source>
</evidence>
<dbReference type="Proteomes" id="UP000011115">
    <property type="component" value="Unassembled WGS sequence"/>
</dbReference>
<reference evidence="3" key="1">
    <citation type="journal article" date="2011" name="Nature">
        <title>Genome sequence and analysis of the tuber crop potato.</title>
        <authorList>
            <consortium name="The Potato Genome Sequencing Consortium"/>
        </authorList>
    </citation>
    <scope>NUCLEOTIDE SEQUENCE [LARGE SCALE GENOMIC DNA]</scope>
    <source>
        <strain evidence="3">cv. DM1-3 516 R44</strain>
    </source>
</reference>
<dbReference type="HOGENOM" id="CLU_029307_2_1_1"/>
<sequence>MRLYSILHHFEGCYIVVVVSRPQLTQASLLRMGQHSLSADRRAANLEVSIPSMIQISLVNDVTPLNTTIDALAATIVVCEHYQEATEEITTGHGDRAEQTADPESEAETDEEMHEETEGVADEDLTETEAIMIDVVVQASLGLVASSGAGPSGVTTITEAQIDGVID</sequence>
<accession>M1DKE0</accession>
<dbReference type="Gramene" id="PGSC0003DMT400090438">
    <property type="protein sequence ID" value="PGSC0003DMT400090438"/>
    <property type="gene ID" value="PGSC0003DMG400040009"/>
</dbReference>
<proteinExistence type="predicted"/>
<dbReference type="InParanoid" id="M1DKE0"/>
<feature type="region of interest" description="Disordered" evidence="1">
    <location>
        <begin position="89"/>
        <end position="121"/>
    </location>
</feature>
<keyword evidence="3" id="KW-1185">Reference proteome</keyword>
<feature type="compositionally biased region" description="Acidic residues" evidence="1">
    <location>
        <begin position="101"/>
        <end position="121"/>
    </location>
</feature>
<organism evidence="2 3">
    <name type="scientific">Solanum tuberosum</name>
    <name type="common">Potato</name>
    <dbReference type="NCBI Taxonomy" id="4113"/>
    <lineage>
        <taxon>Eukaryota</taxon>
        <taxon>Viridiplantae</taxon>
        <taxon>Streptophyta</taxon>
        <taxon>Embryophyta</taxon>
        <taxon>Tracheophyta</taxon>
        <taxon>Spermatophyta</taxon>
        <taxon>Magnoliopsida</taxon>
        <taxon>eudicotyledons</taxon>
        <taxon>Gunneridae</taxon>
        <taxon>Pentapetalae</taxon>
        <taxon>asterids</taxon>
        <taxon>lamiids</taxon>
        <taxon>Solanales</taxon>
        <taxon>Solanaceae</taxon>
        <taxon>Solanoideae</taxon>
        <taxon>Solaneae</taxon>
        <taxon>Solanum</taxon>
    </lineage>
</organism>
<dbReference type="PaxDb" id="4113-PGSC0003DMT400090438"/>
<reference evidence="2" key="2">
    <citation type="submission" date="2015-06" db="UniProtKB">
        <authorList>
            <consortium name="EnsemblPlants"/>
        </authorList>
    </citation>
    <scope>IDENTIFICATION</scope>
    <source>
        <strain evidence="2">DM1-3 516 R44</strain>
    </source>
</reference>
<evidence type="ECO:0000256" key="1">
    <source>
        <dbReference type="SAM" id="MobiDB-lite"/>
    </source>
</evidence>
<dbReference type="EnsemblPlants" id="PGSC0003DMT400090438">
    <property type="protein sequence ID" value="PGSC0003DMT400090438"/>
    <property type="gene ID" value="PGSC0003DMG400040009"/>
</dbReference>
<protein>
    <recommendedName>
        <fullName evidence="4">Polyprotein protein</fullName>
    </recommendedName>
</protein>
<dbReference type="AlphaFoldDB" id="M1DKE0"/>